<feature type="transmembrane region" description="Helical" evidence="6">
    <location>
        <begin position="425"/>
        <end position="444"/>
    </location>
</feature>
<keyword evidence="2" id="KW-1003">Cell membrane</keyword>
<dbReference type="Proteomes" id="UP000596929">
    <property type="component" value="Unassembled WGS sequence"/>
</dbReference>
<dbReference type="InterPro" id="IPR050833">
    <property type="entry name" value="Poly_Biosynth_Transport"/>
</dbReference>
<evidence type="ECO:0000256" key="4">
    <source>
        <dbReference type="ARBA" id="ARBA00022989"/>
    </source>
</evidence>
<organism evidence="7 8">
    <name type="scientific">Clostridium hominis</name>
    <dbReference type="NCBI Taxonomy" id="2763036"/>
    <lineage>
        <taxon>Bacteria</taxon>
        <taxon>Bacillati</taxon>
        <taxon>Bacillota</taxon>
        <taxon>Clostridia</taxon>
        <taxon>Eubacteriales</taxon>
        <taxon>Clostridiaceae</taxon>
        <taxon>Clostridium</taxon>
    </lineage>
</organism>
<keyword evidence="3 6" id="KW-0812">Transmembrane</keyword>
<accession>A0ABR7D9K2</accession>
<evidence type="ECO:0000256" key="6">
    <source>
        <dbReference type="SAM" id="Phobius"/>
    </source>
</evidence>
<dbReference type="CDD" id="cd13128">
    <property type="entry name" value="MATE_Wzx_like"/>
    <property type="match status" value="1"/>
</dbReference>
<dbReference type="Pfam" id="PF01943">
    <property type="entry name" value="Polysacc_synt"/>
    <property type="match status" value="1"/>
</dbReference>
<gene>
    <name evidence="7" type="ORF">H8S20_04075</name>
</gene>
<keyword evidence="8" id="KW-1185">Reference proteome</keyword>
<comment type="caution">
    <text evidence="7">The sequence shown here is derived from an EMBL/GenBank/DDBJ whole genome shotgun (WGS) entry which is preliminary data.</text>
</comment>
<feature type="transmembrane region" description="Helical" evidence="6">
    <location>
        <begin position="156"/>
        <end position="176"/>
    </location>
</feature>
<evidence type="ECO:0000256" key="2">
    <source>
        <dbReference type="ARBA" id="ARBA00022475"/>
    </source>
</evidence>
<evidence type="ECO:0000256" key="1">
    <source>
        <dbReference type="ARBA" id="ARBA00004651"/>
    </source>
</evidence>
<evidence type="ECO:0000256" key="5">
    <source>
        <dbReference type="ARBA" id="ARBA00023136"/>
    </source>
</evidence>
<proteinExistence type="predicted"/>
<name>A0ABR7D9K2_9CLOT</name>
<feature type="transmembrane region" description="Helical" evidence="6">
    <location>
        <begin position="343"/>
        <end position="365"/>
    </location>
</feature>
<feature type="transmembrane region" description="Helical" evidence="6">
    <location>
        <begin position="35"/>
        <end position="52"/>
    </location>
</feature>
<evidence type="ECO:0000313" key="7">
    <source>
        <dbReference type="EMBL" id="MBC5628066.1"/>
    </source>
</evidence>
<dbReference type="InterPro" id="IPR002797">
    <property type="entry name" value="Polysacc_synth"/>
</dbReference>
<protein>
    <submittedName>
        <fullName evidence="7">Flippase</fullName>
    </submittedName>
</protein>
<sequence length="463" mass="52175">MFTVLNLLFPIITLPYVSRIIGAEGIGKVNFSNSIVNYFLIIASLGIPLYGVREIAKVRKDRKKLSQAFSEIFIVNFLSTILCIVSYYLMVSNLVYFSKEKLLFLTVGINLFLNIFNLDWFYQGLEEYKYITIRSVIIKSISIIILFIFVRTREDYIKYALINIIAISGNNLINMVNIRRFTSFTLKGLNIKKRIRPILVLLSIQVSVNIYINLDTTMCGILADEVSVGYYSNAVKINKIIVTVVTSISTILLPRLSFYIENNEVDRFNEIVSNVFKIIIFAGIPASIGMLFVSENIVNIMFGAEFMPAIKTMQILSPLIPILAIGNLFGTQVLMPIGEEKKLLASVVAGSIVNFTLNMILIPIYRENGAALATVTAELIVMIIQVRYALKFVKVKIEKKDLSAIIFSNLVMIICLVIIKLYIKGVFLNLIVSVLSAGIIYLLINIKMKNTAFDDIVTQLKKK</sequence>
<comment type="subcellular location">
    <subcellularLocation>
        <location evidence="1">Cell membrane</location>
        <topology evidence="1">Multi-pass membrane protein</topology>
    </subcellularLocation>
</comment>
<dbReference type="EMBL" id="JACOOO010000004">
    <property type="protein sequence ID" value="MBC5628066.1"/>
    <property type="molecule type" value="Genomic_DNA"/>
</dbReference>
<feature type="transmembrane region" description="Helical" evidence="6">
    <location>
        <begin position="402"/>
        <end position="419"/>
    </location>
</feature>
<evidence type="ECO:0000256" key="3">
    <source>
        <dbReference type="ARBA" id="ARBA00022692"/>
    </source>
</evidence>
<feature type="transmembrane region" description="Helical" evidence="6">
    <location>
        <begin position="197"/>
        <end position="214"/>
    </location>
</feature>
<feature type="transmembrane region" description="Helical" evidence="6">
    <location>
        <begin position="274"/>
        <end position="293"/>
    </location>
</feature>
<feature type="transmembrane region" description="Helical" evidence="6">
    <location>
        <begin position="234"/>
        <end position="253"/>
    </location>
</feature>
<dbReference type="PANTHER" id="PTHR30250">
    <property type="entry name" value="PST FAMILY PREDICTED COLANIC ACID TRANSPORTER"/>
    <property type="match status" value="1"/>
</dbReference>
<dbReference type="PANTHER" id="PTHR30250:SF11">
    <property type="entry name" value="O-ANTIGEN TRANSPORTER-RELATED"/>
    <property type="match status" value="1"/>
</dbReference>
<feature type="transmembrane region" description="Helical" evidence="6">
    <location>
        <begin position="102"/>
        <end position="122"/>
    </location>
</feature>
<keyword evidence="4 6" id="KW-1133">Transmembrane helix</keyword>
<feature type="transmembrane region" description="Helical" evidence="6">
    <location>
        <begin position="371"/>
        <end position="390"/>
    </location>
</feature>
<evidence type="ECO:0000313" key="8">
    <source>
        <dbReference type="Proteomes" id="UP000596929"/>
    </source>
</evidence>
<reference evidence="7 8" key="1">
    <citation type="submission" date="2020-08" db="EMBL/GenBank/DDBJ databases">
        <title>Genome public.</title>
        <authorList>
            <person name="Liu C."/>
            <person name="Sun Q."/>
        </authorList>
    </citation>
    <scope>NUCLEOTIDE SEQUENCE [LARGE SCALE GENOMIC DNA]</scope>
    <source>
        <strain evidence="7 8">NSJ-6</strain>
    </source>
</reference>
<feature type="transmembrane region" description="Helical" evidence="6">
    <location>
        <begin position="131"/>
        <end position="150"/>
    </location>
</feature>
<feature type="transmembrane region" description="Helical" evidence="6">
    <location>
        <begin position="72"/>
        <end position="90"/>
    </location>
</feature>
<feature type="transmembrane region" description="Helical" evidence="6">
    <location>
        <begin position="313"/>
        <end position="331"/>
    </location>
</feature>
<keyword evidence="5 6" id="KW-0472">Membrane</keyword>